<dbReference type="AlphaFoldDB" id="A0A1T5IMT3"/>
<evidence type="ECO:0000259" key="4">
    <source>
        <dbReference type="Pfam" id="PF00135"/>
    </source>
</evidence>
<dbReference type="EC" id="3.1.1.-" evidence="3"/>
<dbReference type="ESTHER" id="9mico-a0a1t5imt3">
    <property type="family name" value="Carb_B_Bacteria"/>
</dbReference>
<feature type="domain" description="Carboxylesterase type B" evidence="4">
    <location>
        <begin position="4"/>
        <end position="501"/>
    </location>
</feature>
<dbReference type="InterPro" id="IPR029058">
    <property type="entry name" value="AB_hydrolase_fold"/>
</dbReference>
<dbReference type="InterPro" id="IPR002018">
    <property type="entry name" value="CarbesteraseB"/>
</dbReference>
<dbReference type="Gene3D" id="3.40.50.1820">
    <property type="entry name" value="alpha/beta hydrolase"/>
    <property type="match status" value="1"/>
</dbReference>
<organism evidence="5 6">
    <name type="scientific">Okibacterium fritillariae</name>
    <dbReference type="NCBI Taxonomy" id="123320"/>
    <lineage>
        <taxon>Bacteria</taxon>
        <taxon>Bacillati</taxon>
        <taxon>Actinomycetota</taxon>
        <taxon>Actinomycetes</taxon>
        <taxon>Micrococcales</taxon>
        <taxon>Microbacteriaceae</taxon>
        <taxon>Okibacterium</taxon>
    </lineage>
</organism>
<sequence length="539" mass="56898">MNYVVETASGRLLGESAGPVSVWRGIPFAAPPVGELRGRAPQPVTPWGGVRDATRFGFIAPQDDKRTSGIMTKAGGPEQNEDCLNLNVWSPGAPSSVGGRPLRPVLVWFHGGANVSGASSVPDYDGASLSARGDLVVVTANYRLGALGFGDFSSFGRGASRAGRSGLAGRDGFDSNVALRDAVAALEWVRVNIAAFGGDPTRVTIMGESAGAAMVTTLLATPAAAGLFRGAIAESPPVTTVYGRERSAARAREILDELGIETSEVARLREVPTSLIVRASSAVLARNARDRPGTLAFGQVVDGSYLPQHPLDAFESGRTHAVPLLIGTNDDESTLFKRADPPLLPTSVDLMMKALENADDVSRHNILGTYPRPHSSRAALDFATNWTFRQPVLRAAGGHAAHAARAASDAGTGGRARRTVPRAHTFVYQYGFASRIERLLGLGATHGSEIPLVFGTLGGPIGKVLGVLGPRRTIRRLSAEVQDAWIAFVRAGDPGTPGHAWAPHHGGRSVHRFTADGGHDVAELEPEKREAWSTLVWPR</sequence>
<evidence type="ECO:0000256" key="2">
    <source>
        <dbReference type="ARBA" id="ARBA00022801"/>
    </source>
</evidence>
<dbReference type="STRING" id="123320.SAMN06309945_0640"/>
<reference evidence="5 6" key="1">
    <citation type="submission" date="2017-02" db="EMBL/GenBank/DDBJ databases">
        <authorList>
            <person name="Peterson S.W."/>
        </authorList>
    </citation>
    <scope>NUCLEOTIDE SEQUENCE [LARGE SCALE GENOMIC DNA]</scope>
    <source>
        <strain evidence="5 6">VKM Ac-2059</strain>
    </source>
</reference>
<dbReference type="Proteomes" id="UP000190857">
    <property type="component" value="Unassembled WGS sequence"/>
</dbReference>
<dbReference type="SUPFAM" id="SSF53474">
    <property type="entry name" value="alpha/beta-Hydrolases"/>
    <property type="match status" value="1"/>
</dbReference>
<dbReference type="Pfam" id="PF00135">
    <property type="entry name" value="COesterase"/>
    <property type="match status" value="1"/>
</dbReference>
<evidence type="ECO:0000256" key="3">
    <source>
        <dbReference type="RuleBase" id="RU361235"/>
    </source>
</evidence>
<keyword evidence="6" id="KW-1185">Reference proteome</keyword>
<evidence type="ECO:0000313" key="5">
    <source>
        <dbReference type="EMBL" id="SKC40486.1"/>
    </source>
</evidence>
<evidence type="ECO:0000256" key="1">
    <source>
        <dbReference type="ARBA" id="ARBA00005964"/>
    </source>
</evidence>
<evidence type="ECO:0000313" key="6">
    <source>
        <dbReference type="Proteomes" id="UP000190857"/>
    </source>
</evidence>
<dbReference type="PROSITE" id="PS00122">
    <property type="entry name" value="CARBOXYLESTERASE_B_1"/>
    <property type="match status" value="1"/>
</dbReference>
<comment type="similarity">
    <text evidence="1 3">Belongs to the type-B carboxylesterase/lipase family.</text>
</comment>
<dbReference type="InterPro" id="IPR000997">
    <property type="entry name" value="Cholinesterase"/>
</dbReference>
<gene>
    <name evidence="5" type="ORF">SAMN06309945_0640</name>
</gene>
<dbReference type="InterPro" id="IPR050309">
    <property type="entry name" value="Type-B_Carboxylest/Lipase"/>
</dbReference>
<dbReference type="InterPro" id="IPR019826">
    <property type="entry name" value="Carboxylesterase_B_AS"/>
</dbReference>
<keyword evidence="2 3" id="KW-0378">Hydrolase</keyword>
<name>A0A1T5IMT3_9MICO</name>
<dbReference type="GO" id="GO:0004104">
    <property type="term" value="F:cholinesterase activity"/>
    <property type="evidence" value="ECO:0007669"/>
    <property type="project" value="InterPro"/>
</dbReference>
<dbReference type="PANTHER" id="PTHR11559">
    <property type="entry name" value="CARBOXYLESTERASE"/>
    <property type="match status" value="1"/>
</dbReference>
<dbReference type="PRINTS" id="PR00878">
    <property type="entry name" value="CHOLNESTRASE"/>
</dbReference>
<accession>A0A1T5IMT3</accession>
<protein>
    <recommendedName>
        <fullName evidence="3">Carboxylic ester hydrolase</fullName>
        <ecNumber evidence="3">3.1.1.-</ecNumber>
    </recommendedName>
</protein>
<proteinExistence type="inferred from homology"/>
<dbReference type="EMBL" id="FUZP01000001">
    <property type="protein sequence ID" value="SKC40486.1"/>
    <property type="molecule type" value="Genomic_DNA"/>
</dbReference>